<evidence type="ECO:0000256" key="1">
    <source>
        <dbReference type="ARBA" id="ARBA00022737"/>
    </source>
</evidence>
<dbReference type="Gene3D" id="1.25.40.10">
    <property type="entry name" value="Tetratricopeptide repeat domain"/>
    <property type="match status" value="1"/>
</dbReference>
<feature type="repeat" description="TPR" evidence="3">
    <location>
        <begin position="76"/>
        <end position="109"/>
    </location>
</feature>
<dbReference type="Proteomes" id="UP001165085">
    <property type="component" value="Unassembled WGS sequence"/>
</dbReference>
<organism evidence="4 5">
    <name type="scientific">Triparma strigata</name>
    <dbReference type="NCBI Taxonomy" id="1606541"/>
    <lineage>
        <taxon>Eukaryota</taxon>
        <taxon>Sar</taxon>
        <taxon>Stramenopiles</taxon>
        <taxon>Ochrophyta</taxon>
        <taxon>Bolidophyceae</taxon>
        <taxon>Parmales</taxon>
        <taxon>Triparmaceae</taxon>
        <taxon>Triparma</taxon>
    </lineage>
</organism>
<evidence type="ECO:0000313" key="4">
    <source>
        <dbReference type="EMBL" id="GMH83672.1"/>
    </source>
</evidence>
<dbReference type="AlphaFoldDB" id="A0A9W7EM73"/>
<keyword evidence="2 3" id="KW-0802">TPR repeat</keyword>
<evidence type="ECO:0008006" key="6">
    <source>
        <dbReference type="Google" id="ProtNLM"/>
    </source>
</evidence>
<evidence type="ECO:0000313" key="5">
    <source>
        <dbReference type="Proteomes" id="UP001165085"/>
    </source>
</evidence>
<dbReference type="OrthoDB" id="1658288at2759"/>
<reference evidence="5" key="1">
    <citation type="journal article" date="2023" name="Commun. Biol.">
        <title>Genome analysis of Parmales, the sister group of diatoms, reveals the evolutionary specialization of diatoms from phago-mixotrophs to photoautotrophs.</title>
        <authorList>
            <person name="Ban H."/>
            <person name="Sato S."/>
            <person name="Yoshikawa S."/>
            <person name="Yamada K."/>
            <person name="Nakamura Y."/>
            <person name="Ichinomiya M."/>
            <person name="Sato N."/>
            <person name="Blanc-Mathieu R."/>
            <person name="Endo H."/>
            <person name="Kuwata A."/>
            <person name="Ogata H."/>
        </authorList>
    </citation>
    <scope>NUCLEOTIDE SEQUENCE [LARGE SCALE GENOMIC DNA]</scope>
    <source>
        <strain evidence="5">NIES 3701</strain>
    </source>
</reference>
<dbReference type="InterPro" id="IPR019734">
    <property type="entry name" value="TPR_rpt"/>
</dbReference>
<protein>
    <recommendedName>
        <fullName evidence="6">Kinesin light chain</fullName>
    </recommendedName>
</protein>
<dbReference type="PANTHER" id="PTHR45641">
    <property type="entry name" value="TETRATRICOPEPTIDE REPEAT PROTEIN (AFU_ORTHOLOGUE AFUA_6G03870)"/>
    <property type="match status" value="1"/>
</dbReference>
<keyword evidence="5" id="KW-1185">Reference proteome</keyword>
<name>A0A9W7EM73_9STRA</name>
<dbReference type="EMBL" id="BRXY01000283">
    <property type="protein sequence ID" value="GMH83672.1"/>
    <property type="molecule type" value="Genomic_DNA"/>
</dbReference>
<dbReference type="PROSITE" id="PS50293">
    <property type="entry name" value="TPR_REGION"/>
    <property type="match status" value="1"/>
</dbReference>
<evidence type="ECO:0000256" key="3">
    <source>
        <dbReference type="PROSITE-ProRule" id="PRU00339"/>
    </source>
</evidence>
<dbReference type="PROSITE" id="PS50005">
    <property type="entry name" value="TPR"/>
    <property type="match status" value="1"/>
</dbReference>
<sequence>MGYNELRSCKGKRGRVRNRLHVREAFGEENVVTLNTLNQLGCRLQENGELEESRKVKERCLAGQERVLGEDHKDTLATVMNLGAVYHELEDYEKALEYYERALKGYEKTLGRTHPSTLDTVMNIATVYMDGLKDFGKAE</sequence>
<dbReference type="InterPro" id="IPR011990">
    <property type="entry name" value="TPR-like_helical_dom_sf"/>
</dbReference>
<accession>A0A9W7EM73</accession>
<keyword evidence="1" id="KW-0677">Repeat</keyword>
<dbReference type="SUPFAM" id="SSF48452">
    <property type="entry name" value="TPR-like"/>
    <property type="match status" value="1"/>
</dbReference>
<dbReference type="PANTHER" id="PTHR45641:SF19">
    <property type="entry name" value="NEPHROCYSTIN-3"/>
    <property type="match status" value="1"/>
</dbReference>
<proteinExistence type="predicted"/>
<comment type="caution">
    <text evidence="4">The sequence shown here is derived from an EMBL/GenBank/DDBJ whole genome shotgun (WGS) entry which is preliminary data.</text>
</comment>
<gene>
    <name evidence="4" type="ORF">TrST_g11659</name>
</gene>
<evidence type="ECO:0000256" key="2">
    <source>
        <dbReference type="ARBA" id="ARBA00022803"/>
    </source>
</evidence>
<dbReference type="Pfam" id="PF13424">
    <property type="entry name" value="TPR_12"/>
    <property type="match status" value="1"/>
</dbReference>